<evidence type="ECO:0000256" key="1">
    <source>
        <dbReference type="SAM" id="MobiDB-lite"/>
    </source>
</evidence>
<organism evidence="2 3">
    <name type="scientific">Mixta calida</name>
    <dbReference type="NCBI Taxonomy" id="665913"/>
    <lineage>
        <taxon>Bacteria</taxon>
        <taxon>Pseudomonadati</taxon>
        <taxon>Pseudomonadota</taxon>
        <taxon>Gammaproteobacteria</taxon>
        <taxon>Enterobacterales</taxon>
        <taxon>Erwiniaceae</taxon>
        <taxon>Mixta</taxon>
    </lineage>
</organism>
<dbReference type="EMBL" id="CP026378">
    <property type="protein sequence ID" value="AUY25743.1"/>
    <property type="molecule type" value="Genomic_DNA"/>
</dbReference>
<gene>
    <name evidence="2" type="ORF">C2E16_13030</name>
</gene>
<dbReference type="RefSeq" id="WP_038625432.1">
    <property type="nucleotide sequence ID" value="NZ_CAXOMJ010000026.1"/>
</dbReference>
<keyword evidence="3" id="KW-1185">Reference proteome</keyword>
<feature type="region of interest" description="Disordered" evidence="1">
    <location>
        <begin position="1"/>
        <end position="21"/>
    </location>
</feature>
<feature type="compositionally biased region" description="Basic and acidic residues" evidence="1">
    <location>
        <begin position="1"/>
        <end position="15"/>
    </location>
</feature>
<evidence type="ECO:0008006" key="4">
    <source>
        <dbReference type="Google" id="ProtNLM"/>
    </source>
</evidence>
<evidence type="ECO:0000313" key="3">
    <source>
        <dbReference type="Proteomes" id="UP000237673"/>
    </source>
</evidence>
<dbReference type="GeneID" id="84632017"/>
<accession>A0ABN5HBF1</accession>
<dbReference type="Proteomes" id="UP000237673">
    <property type="component" value="Chromosome"/>
</dbReference>
<protein>
    <recommendedName>
        <fullName evidence="4">DUF2188 domain-containing protein</fullName>
    </recommendedName>
</protein>
<sequence length="73" mass="8450">MPKSAFVEHRPKSSDKQASTTHHVVIVDGEEKHTAKTQKEAADWAFSQGYTVHVARERHLQDRDRPALWRVYP</sequence>
<reference evidence="2 3" key="1">
    <citation type="submission" date="2018-01" db="EMBL/GenBank/DDBJ databases">
        <title>Complete and assembled Genome of Pantoea calida DSM22759T.</title>
        <authorList>
            <person name="Stevens M.J.A."/>
            <person name="Zurfluh K."/>
            <person name="Stephan R."/>
        </authorList>
    </citation>
    <scope>NUCLEOTIDE SEQUENCE [LARGE SCALE GENOMIC DNA]</scope>
    <source>
        <strain evidence="2 3">DSM 22759</strain>
    </source>
</reference>
<name>A0ABN5HBF1_9GAMM</name>
<proteinExistence type="predicted"/>
<evidence type="ECO:0000313" key="2">
    <source>
        <dbReference type="EMBL" id="AUY25743.1"/>
    </source>
</evidence>